<dbReference type="STRING" id="1618358.UX80_C0006G0025"/>
<evidence type="ECO:0000259" key="1">
    <source>
        <dbReference type="Pfam" id="PF01551"/>
    </source>
</evidence>
<comment type="caution">
    <text evidence="2">The sequence shown here is derived from an EMBL/GenBank/DDBJ whole genome shotgun (WGS) entry which is preliminary data.</text>
</comment>
<accession>A0A0G1UK12</accession>
<proteinExistence type="predicted"/>
<evidence type="ECO:0000313" key="2">
    <source>
        <dbReference type="EMBL" id="KKU58055.1"/>
    </source>
</evidence>
<sequence>MSRLVRPWVAHKGLKRTVGLVMAVLAVATAVWGPIPSLASDVGGPVGLAVLPEGGIEIVTQETAQVPVENYKVSQGYRFYHPGMDLAAKIGEPVKPMAKGKVILVQKDRWNYGQHVVVDHGEYQTLYAHLSKINVAEGQEVDTETVLGEIGSTGRSTGPHLHLEIREGNRTVNPKSVLDVK</sequence>
<dbReference type="PANTHER" id="PTHR21666">
    <property type="entry name" value="PEPTIDASE-RELATED"/>
    <property type="match status" value="1"/>
</dbReference>
<dbReference type="AlphaFoldDB" id="A0A0G1UK12"/>
<dbReference type="Proteomes" id="UP000034307">
    <property type="component" value="Unassembled WGS sequence"/>
</dbReference>
<dbReference type="CDD" id="cd12797">
    <property type="entry name" value="M23_peptidase"/>
    <property type="match status" value="1"/>
</dbReference>
<dbReference type="InterPro" id="IPR011055">
    <property type="entry name" value="Dup_hybrid_motif"/>
</dbReference>
<dbReference type="EMBL" id="LCNO01000006">
    <property type="protein sequence ID" value="KKU58055.1"/>
    <property type="molecule type" value="Genomic_DNA"/>
</dbReference>
<evidence type="ECO:0000313" key="3">
    <source>
        <dbReference type="Proteomes" id="UP000034307"/>
    </source>
</evidence>
<feature type="domain" description="M23ase beta-sheet core" evidence="1">
    <location>
        <begin position="80"/>
        <end position="174"/>
    </location>
</feature>
<dbReference type="PANTHER" id="PTHR21666:SF290">
    <property type="entry name" value="PEPTIDASE M23 DOMAIN PROTEIN"/>
    <property type="match status" value="1"/>
</dbReference>
<organism evidence="2 3">
    <name type="scientific">Candidatus Amesbacteria bacterium GW2011_GWA2_47_11b</name>
    <dbReference type="NCBI Taxonomy" id="1618358"/>
    <lineage>
        <taxon>Bacteria</taxon>
        <taxon>Candidatus Amesiibacteriota</taxon>
    </lineage>
</organism>
<dbReference type="GO" id="GO:0004222">
    <property type="term" value="F:metalloendopeptidase activity"/>
    <property type="evidence" value="ECO:0007669"/>
    <property type="project" value="TreeGrafter"/>
</dbReference>
<name>A0A0G1UK12_9BACT</name>
<gene>
    <name evidence="2" type="ORF">UX80_C0006G0025</name>
</gene>
<dbReference type="Gene3D" id="2.70.70.10">
    <property type="entry name" value="Glucose Permease (Domain IIA)"/>
    <property type="match status" value="1"/>
</dbReference>
<dbReference type="SUPFAM" id="SSF51261">
    <property type="entry name" value="Duplicated hybrid motif"/>
    <property type="match status" value="1"/>
</dbReference>
<protein>
    <submittedName>
        <fullName evidence="2">Peptidase M23 family protein</fullName>
    </submittedName>
</protein>
<dbReference type="InterPro" id="IPR016047">
    <property type="entry name" value="M23ase_b-sheet_dom"/>
</dbReference>
<reference evidence="2 3" key="1">
    <citation type="journal article" date="2015" name="Nature">
        <title>rRNA introns, odd ribosomes, and small enigmatic genomes across a large radiation of phyla.</title>
        <authorList>
            <person name="Brown C.T."/>
            <person name="Hug L.A."/>
            <person name="Thomas B.C."/>
            <person name="Sharon I."/>
            <person name="Castelle C.J."/>
            <person name="Singh A."/>
            <person name="Wilkins M.J."/>
            <person name="Williams K.H."/>
            <person name="Banfield J.F."/>
        </authorList>
    </citation>
    <scope>NUCLEOTIDE SEQUENCE [LARGE SCALE GENOMIC DNA]</scope>
</reference>
<dbReference type="InterPro" id="IPR050570">
    <property type="entry name" value="Cell_wall_metabolism_enzyme"/>
</dbReference>
<dbReference type="Pfam" id="PF01551">
    <property type="entry name" value="Peptidase_M23"/>
    <property type="match status" value="1"/>
</dbReference>